<sequence>MDLLITNNLESIKLSSRNIVTTDFDESSPSITPNTLSFKGRNGKVNFGGDYGDKKLKFSGYLVANNQSDYESKRNWLYQMLGGSEPYYITPMYSDNGQYSFERPGQTSGNVIGQTDEVASFKRFYVTIDDVIEPSFVGNINGRQIYKLEITFVTAELPFGESVPKTLTITNSIPYAGTTKASQLEVPFYLQLTANQVSSGFNLTIGSRTWTYSGTVATGDVFKLGGIYNTKNLISINDYTNAEYFVLEPSRTGQVPIKCSINATITINDYKELYL</sequence>
<dbReference type="Gene3D" id="2.40.30.200">
    <property type="match status" value="1"/>
</dbReference>
<organism evidence="2 3">
    <name type="scientific">Periweissella fabalis</name>
    <dbReference type="NCBI Taxonomy" id="1070421"/>
    <lineage>
        <taxon>Bacteria</taxon>
        <taxon>Bacillati</taxon>
        <taxon>Bacillota</taxon>
        <taxon>Bacilli</taxon>
        <taxon>Lactobacillales</taxon>
        <taxon>Lactobacillaceae</taxon>
        <taxon>Periweissella</taxon>
    </lineage>
</organism>
<comment type="caution">
    <text evidence="2">The sequence shown here is derived from an EMBL/GenBank/DDBJ whole genome shotgun (WGS) entry which is preliminary data.</text>
</comment>
<accession>A0A7X6S220</accession>
<dbReference type="InterPro" id="IPR008841">
    <property type="entry name" value="Siphovirus-type_tail_N"/>
</dbReference>
<proteinExistence type="predicted"/>
<reference evidence="2 3" key="1">
    <citation type="submission" date="2020-04" db="EMBL/GenBank/DDBJ databases">
        <title>MicrobeNet Type strains.</title>
        <authorList>
            <person name="Nicholson A.C."/>
        </authorList>
    </citation>
    <scope>NUCLEOTIDE SEQUENCE [LARGE SCALE GENOMIC DNA]</scope>
    <source>
        <strain evidence="2 3">CCUG 61472</strain>
    </source>
</reference>
<dbReference type="RefSeq" id="WP_168721303.1">
    <property type="nucleotide sequence ID" value="NZ_JAAXPN010000001.1"/>
</dbReference>
<dbReference type="AlphaFoldDB" id="A0A7X6S220"/>
<evidence type="ECO:0000313" key="3">
    <source>
        <dbReference type="Proteomes" id="UP000549765"/>
    </source>
</evidence>
<feature type="domain" description="Siphovirus-type tail component RIFT-related" evidence="1">
    <location>
        <begin position="8"/>
        <end position="153"/>
    </location>
</feature>
<protein>
    <submittedName>
        <fullName evidence="2">Phage tail protein</fullName>
    </submittedName>
</protein>
<dbReference type="Pfam" id="PF05709">
    <property type="entry name" value="Sipho_tail"/>
    <property type="match status" value="1"/>
</dbReference>
<dbReference type="EMBL" id="JAAXPN010000001">
    <property type="protein sequence ID" value="NKZ23510.1"/>
    <property type="molecule type" value="Genomic_DNA"/>
</dbReference>
<keyword evidence="3" id="KW-1185">Reference proteome</keyword>
<gene>
    <name evidence="2" type="ORF">HF964_01635</name>
</gene>
<name>A0A7X6S220_9LACO</name>
<evidence type="ECO:0000313" key="2">
    <source>
        <dbReference type="EMBL" id="NKZ23510.1"/>
    </source>
</evidence>
<dbReference type="Proteomes" id="UP000549765">
    <property type="component" value="Unassembled WGS sequence"/>
</dbReference>
<evidence type="ECO:0000259" key="1">
    <source>
        <dbReference type="Pfam" id="PF05709"/>
    </source>
</evidence>